<gene>
    <name evidence="2" type="ORF">KCU76_g12125</name>
</gene>
<dbReference type="EMBL" id="JAHFXF010000610">
    <property type="protein sequence ID" value="KAG9684871.1"/>
    <property type="molecule type" value="Genomic_DNA"/>
</dbReference>
<dbReference type="Proteomes" id="UP000779574">
    <property type="component" value="Unassembled WGS sequence"/>
</dbReference>
<feature type="compositionally biased region" description="Basic residues" evidence="1">
    <location>
        <begin position="102"/>
        <end position="112"/>
    </location>
</feature>
<feature type="region of interest" description="Disordered" evidence="1">
    <location>
        <begin position="1"/>
        <end position="178"/>
    </location>
</feature>
<sequence length="522" mass="59119">MAYTSLWGSDHLEDEEEEEEEEEDDHEEDTGYDDFDIPASQRRVQPIISRNRKASPAKNVTFETRATQWPIDGNREEQMDADAATQLQIEDRQARSSGSRATRSRSPTKRSVSKVDSHRDPEETVNQARRSTSKGPVPAPALPREVPAGRTKTSSRYSGSTHPTPPENLTPQERKDNELDAKVMETLNGIRRDIYELCSRFFGRDIDEPDLTKMLGNIQDNNDLEFINFSRAVAEGGGDARTWQQVVAERDCRIGLSFGIIHRVLVRHVFGSLLFGGPEGLMTTLEQMEKAQENEDGFYREEQRALYITSYEIQYREDVDQSKQRQLANLRLALQISMLLDPLYHLDPQNETQEFSLLQSKLISIVATAAKLATLMRRSGNTVLYQFGHVFKDQVADHKTMVVLNFEQLQKEHGEGNGPDQVLIRMVCGDSLYAFRKGGGVMAERTLEEEEQEQATSVAPELRHLPRNHYRGRLITARDGYRSKFLAKALVVGRLEQLGSESKATELMEAMRLLQDGGCAAQ</sequence>
<dbReference type="AlphaFoldDB" id="A0A9P8EAZ0"/>
<feature type="compositionally biased region" description="Polar residues" evidence="1">
    <location>
        <begin position="151"/>
        <end position="162"/>
    </location>
</feature>
<organism evidence="2 3">
    <name type="scientific">Aureobasidium melanogenum</name>
    <name type="common">Aureobasidium pullulans var. melanogenum</name>
    <dbReference type="NCBI Taxonomy" id="46634"/>
    <lineage>
        <taxon>Eukaryota</taxon>
        <taxon>Fungi</taxon>
        <taxon>Dikarya</taxon>
        <taxon>Ascomycota</taxon>
        <taxon>Pezizomycotina</taxon>
        <taxon>Dothideomycetes</taxon>
        <taxon>Dothideomycetidae</taxon>
        <taxon>Dothideales</taxon>
        <taxon>Saccotheciaceae</taxon>
        <taxon>Aureobasidium</taxon>
    </lineage>
</organism>
<reference evidence="2" key="1">
    <citation type="journal article" date="2021" name="J Fungi (Basel)">
        <title>Virulence traits and population genomics of the black yeast Aureobasidium melanogenum.</title>
        <authorList>
            <person name="Cernosa A."/>
            <person name="Sun X."/>
            <person name="Gostincar C."/>
            <person name="Fang C."/>
            <person name="Gunde-Cimerman N."/>
            <person name="Song Z."/>
        </authorList>
    </citation>
    <scope>NUCLEOTIDE SEQUENCE</scope>
    <source>
        <strain evidence="2">EXF-9911</strain>
    </source>
</reference>
<feature type="compositionally biased region" description="Acidic residues" evidence="1">
    <location>
        <begin position="12"/>
        <end position="36"/>
    </location>
</feature>
<feature type="non-terminal residue" evidence="2">
    <location>
        <position position="1"/>
    </location>
</feature>
<dbReference type="OrthoDB" id="309640at2759"/>
<evidence type="ECO:0000313" key="3">
    <source>
        <dbReference type="Proteomes" id="UP000779574"/>
    </source>
</evidence>
<evidence type="ECO:0000313" key="2">
    <source>
        <dbReference type="EMBL" id="KAG9684871.1"/>
    </source>
</evidence>
<feature type="compositionally biased region" description="Basic and acidic residues" evidence="1">
    <location>
        <begin position="113"/>
        <end position="122"/>
    </location>
</feature>
<reference evidence="2" key="2">
    <citation type="submission" date="2021-08" db="EMBL/GenBank/DDBJ databases">
        <authorList>
            <person name="Gostincar C."/>
            <person name="Sun X."/>
            <person name="Song Z."/>
            <person name="Gunde-Cimerman N."/>
        </authorList>
    </citation>
    <scope>NUCLEOTIDE SEQUENCE</scope>
    <source>
        <strain evidence="2">EXF-9911</strain>
    </source>
</reference>
<feature type="compositionally biased region" description="Polar residues" evidence="1">
    <location>
        <begin position="124"/>
        <end position="134"/>
    </location>
</feature>
<evidence type="ECO:0000256" key="1">
    <source>
        <dbReference type="SAM" id="MobiDB-lite"/>
    </source>
</evidence>
<comment type="caution">
    <text evidence="2">The sequence shown here is derived from an EMBL/GenBank/DDBJ whole genome shotgun (WGS) entry which is preliminary data.</text>
</comment>
<protein>
    <submittedName>
        <fullName evidence="2">Uncharacterized protein</fullName>
    </submittedName>
</protein>
<accession>A0A9P8EAZ0</accession>
<proteinExistence type="predicted"/>
<name>A0A9P8EAZ0_AURME</name>